<comment type="caution">
    <text evidence="3">The sequence shown here is derived from an EMBL/GenBank/DDBJ whole genome shotgun (WGS) entry which is preliminary data.</text>
</comment>
<dbReference type="AlphaFoldDB" id="A0A511N485"/>
<name>A0A511N485_DEIC1</name>
<organism evidence="3 4">
    <name type="scientific">Deinococcus cellulosilyticus (strain DSM 18568 / NBRC 106333 / KACC 11606 / 5516J-15)</name>
    <dbReference type="NCBI Taxonomy" id="1223518"/>
    <lineage>
        <taxon>Bacteria</taxon>
        <taxon>Thermotogati</taxon>
        <taxon>Deinococcota</taxon>
        <taxon>Deinococci</taxon>
        <taxon>Deinococcales</taxon>
        <taxon>Deinococcaceae</taxon>
        <taxon>Deinococcus</taxon>
    </lineage>
</organism>
<dbReference type="PROSITE" id="PS00893">
    <property type="entry name" value="NUDIX_BOX"/>
    <property type="match status" value="1"/>
</dbReference>
<keyword evidence="1" id="KW-0378">Hydrolase</keyword>
<protein>
    <recommendedName>
        <fullName evidence="2">Nudix hydrolase domain-containing protein</fullName>
    </recommendedName>
</protein>
<dbReference type="Pfam" id="PF00293">
    <property type="entry name" value="NUDIX"/>
    <property type="match status" value="1"/>
</dbReference>
<feature type="domain" description="Nudix hydrolase" evidence="2">
    <location>
        <begin position="3"/>
        <end position="131"/>
    </location>
</feature>
<keyword evidence="4" id="KW-1185">Reference proteome</keyword>
<dbReference type="SUPFAM" id="SSF55811">
    <property type="entry name" value="Nudix"/>
    <property type="match status" value="1"/>
</dbReference>
<dbReference type="PROSITE" id="PS51462">
    <property type="entry name" value="NUDIX"/>
    <property type="match status" value="1"/>
</dbReference>
<evidence type="ECO:0000313" key="4">
    <source>
        <dbReference type="Proteomes" id="UP000321306"/>
    </source>
</evidence>
<sequence length="137" mass="15267">MKTIKNNAVLVLYLPDRRHIIVQDRRGHKPPLWGYFGGGLEAGETPLQALLREIREELDVELTASQVEFWGRCEDDLPDLKYTIHVFAHLFAGDPATLTVLEGAGLEVVTPEEMLTRCDPGGPDDAITRLALSKLHP</sequence>
<dbReference type="EMBL" id="BJXB01000015">
    <property type="protein sequence ID" value="GEM47690.1"/>
    <property type="molecule type" value="Genomic_DNA"/>
</dbReference>
<dbReference type="RefSeq" id="WP_146886152.1">
    <property type="nucleotide sequence ID" value="NZ_BJXB01000015.1"/>
</dbReference>
<evidence type="ECO:0000259" key="2">
    <source>
        <dbReference type="PROSITE" id="PS51462"/>
    </source>
</evidence>
<dbReference type="InterPro" id="IPR020084">
    <property type="entry name" value="NUDIX_hydrolase_CS"/>
</dbReference>
<dbReference type="GO" id="GO:0016787">
    <property type="term" value="F:hydrolase activity"/>
    <property type="evidence" value="ECO:0007669"/>
    <property type="project" value="UniProtKB-KW"/>
</dbReference>
<dbReference type="Proteomes" id="UP000321306">
    <property type="component" value="Unassembled WGS sequence"/>
</dbReference>
<reference evidence="3 4" key="1">
    <citation type="submission" date="2019-07" db="EMBL/GenBank/DDBJ databases">
        <title>Whole genome shotgun sequence of Deinococcus cellulosilyticus NBRC 106333.</title>
        <authorList>
            <person name="Hosoyama A."/>
            <person name="Uohara A."/>
            <person name="Ohji S."/>
            <person name="Ichikawa N."/>
        </authorList>
    </citation>
    <scope>NUCLEOTIDE SEQUENCE [LARGE SCALE GENOMIC DNA]</scope>
    <source>
        <strain evidence="3 4">NBRC 106333</strain>
    </source>
</reference>
<dbReference type="OrthoDB" id="9810648at2"/>
<dbReference type="InterPro" id="IPR015797">
    <property type="entry name" value="NUDIX_hydrolase-like_dom_sf"/>
</dbReference>
<proteinExistence type="predicted"/>
<accession>A0A511N485</accession>
<dbReference type="Gene3D" id="3.90.79.10">
    <property type="entry name" value="Nucleoside Triphosphate Pyrophosphohydrolase"/>
    <property type="match status" value="1"/>
</dbReference>
<evidence type="ECO:0000256" key="1">
    <source>
        <dbReference type="ARBA" id="ARBA00022801"/>
    </source>
</evidence>
<evidence type="ECO:0000313" key="3">
    <source>
        <dbReference type="EMBL" id="GEM47690.1"/>
    </source>
</evidence>
<gene>
    <name evidence="3" type="ORF">DC3_33250</name>
</gene>
<dbReference type="InterPro" id="IPR000086">
    <property type="entry name" value="NUDIX_hydrolase_dom"/>
</dbReference>